<dbReference type="EMBL" id="JBEFKJ010000023">
    <property type="protein sequence ID" value="KAL2040004.1"/>
    <property type="molecule type" value="Genomic_DNA"/>
</dbReference>
<dbReference type="InterPro" id="IPR051164">
    <property type="entry name" value="NmrA-like_oxidored"/>
</dbReference>
<dbReference type="PANTHER" id="PTHR42748">
    <property type="entry name" value="NITROGEN METABOLITE REPRESSION PROTEIN NMRA FAMILY MEMBER"/>
    <property type="match status" value="1"/>
</dbReference>
<keyword evidence="5" id="KW-1185">Reference proteome</keyword>
<evidence type="ECO:0000313" key="5">
    <source>
        <dbReference type="Proteomes" id="UP001590950"/>
    </source>
</evidence>
<accession>A0ABR4A227</accession>
<protein>
    <recommendedName>
        <fullName evidence="3">NmrA-like domain-containing protein</fullName>
    </recommendedName>
</protein>
<sequence>MAAKKILVVFGATGTQGGSVIKSVLNDSKTASEFKIRGITRDPSKPNAKALEAQGVECVAGDINDRESIKAAFHGAYAVYAMTNYWEKMDAELEMQQGRNIADIAKESGVQHLIWSSLLDVKKITNGAFPNVYHFDSKAVVEQYIRDHNIPATFMLPGFYMSNIPGEAFRQAPPNNYWTLALPAPADTPVPFFDAAGDTGKFVKGILTHRDQLLGKRVYAATDYYTFEDAVNTFKELKPEAGKNAQFKQLTKEEYKGMLAQAGLPEKAQEELYENMAFMHDYGYYGKASLADSHAILDEKPTSLKDFFAEAKAFEGVN</sequence>
<dbReference type="SUPFAM" id="SSF51735">
    <property type="entry name" value="NAD(P)-binding Rossmann-fold domains"/>
    <property type="match status" value="1"/>
</dbReference>
<dbReference type="Gene3D" id="3.90.25.10">
    <property type="entry name" value="UDP-galactose 4-epimerase, domain 1"/>
    <property type="match status" value="1"/>
</dbReference>
<dbReference type="Gene3D" id="3.40.50.720">
    <property type="entry name" value="NAD(P)-binding Rossmann-like Domain"/>
    <property type="match status" value="1"/>
</dbReference>
<dbReference type="InterPro" id="IPR036291">
    <property type="entry name" value="NAD(P)-bd_dom_sf"/>
</dbReference>
<evidence type="ECO:0000259" key="3">
    <source>
        <dbReference type="Pfam" id="PF05368"/>
    </source>
</evidence>
<proteinExistence type="inferred from homology"/>
<dbReference type="CDD" id="cd05251">
    <property type="entry name" value="NmrA_like_SDR_a"/>
    <property type="match status" value="1"/>
</dbReference>
<dbReference type="Pfam" id="PF05368">
    <property type="entry name" value="NmrA"/>
    <property type="match status" value="1"/>
</dbReference>
<dbReference type="PANTHER" id="PTHR42748:SF31">
    <property type="entry name" value="NMRA-LIKE DOMAIN-CONTAINING PROTEIN-RELATED"/>
    <property type="match status" value="1"/>
</dbReference>
<dbReference type="InterPro" id="IPR008030">
    <property type="entry name" value="NmrA-like"/>
</dbReference>
<comment type="caution">
    <text evidence="4">The sequence shown here is derived from an EMBL/GenBank/DDBJ whole genome shotgun (WGS) entry which is preliminary data.</text>
</comment>
<keyword evidence="2" id="KW-0521">NADP</keyword>
<feature type="domain" description="NmrA-like" evidence="3">
    <location>
        <begin position="4"/>
        <end position="307"/>
    </location>
</feature>
<reference evidence="4 5" key="1">
    <citation type="submission" date="2024-09" db="EMBL/GenBank/DDBJ databases">
        <title>Rethinking Asexuality: The Enigmatic Case of Functional Sexual Genes in Lepraria (Stereocaulaceae).</title>
        <authorList>
            <person name="Doellman M."/>
            <person name="Sun Y."/>
            <person name="Barcenas-Pena A."/>
            <person name="Lumbsch H.T."/>
            <person name="Grewe F."/>
        </authorList>
    </citation>
    <scope>NUCLEOTIDE SEQUENCE [LARGE SCALE GENOMIC DNA]</scope>
    <source>
        <strain evidence="4 5">Mercado 3170</strain>
    </source>
</reference>
<name>A0ABR4A227_9LECA</name>
<organism evidence="4 5">
    <name type="scientific">Stereocaulon virgatum</name>
    <dbReference type="NCBI Taxonomy" id="373712"/>
    <lineage>
        <taxon>Eukaryota</taxon>
        <taxon>Fungi</taxon>
        <taxon>Dikarya</taxon>
        <taxon>Ascomycota</taxon>
        <taxon>Pezizomycotina</taxon>
        <taxon>Lecanoromycetes</taxon>
        <taxon>OSLEUM clade</taxon>
        <taxon>Lecanoromycetidae</taxon>
        <taxon>Lecanorales</taxon>
        <taxon>Lecanorineae</taxon>
        <taxon>Stereocaulaceae</taxon>
        <taxon>Stereocaulon</taxon>
    </lineage>
</organism>
<comment type="similarity">
    <text evidence="1">Belongs to the NmrA-type oxidoreductase family.</text>
</comment>
<evidence type="ECO:0000256" key="2">
    <source>
        <dbReference type="ARBA" id="ARBA00022857"/>
    </source>
</evidence>
<dbReference type="Proteomes" id="UP001590950">
    <property type="component" value="Unassembled WGS sequence"/>
</dbReference>
<evidence type="ECO:0000256" key="1">
    <source>
        <dbReference type="ARBA" id="ARBA00006328"/>
    </source>
</evidence>
<evidence type="ECO:0000313" key="4">
    <source>
        <dbReference type="EMBL" id="KAL2040004.1"/>
    </source>
</evidence>
<gene>
    <name evidence="4" type="ORF">N7G274_007407</name>
</gene>